<proteinExistence type="predicted"/>
<dbReference type="RefSeq" id="WP_046331288.1">
    <property type="nucleotide sequence ID" value="NZ_CP007501.1"/>
</dbReference>
<keyword evidence="1" id="KW-0812">Transmembrane</keyword>
<dbReference type="PATRIC" id="fig|576611.7.peg.1845"/>
<protein>
    <recommendedName>
        <fullName evidence="4">YGGT family</fullName>
    </recommendedName>
</protein>
<dbReference type="AlphaFoldDB" id="A0A0E3ZLG4"/>
<dbReference type="Proteomes" id="UP000061135">
    <property type="component" value="Chromosome"/>
</dbReference>
<dbReference type="KEGG" id="pdq:CL55_00018180"/>
<dbReference type="HOGENOM" id="CLU_179105_0_0_4"/>
<dbReference type="EMBL" id="CP007501">
    <property type="protein sequence ID" value="AKD26151.1"/>
    <property type="molecule type" value="Genomic_DNA"/>
</dbReference>
<dbReference type="STRING" id="1835254.CL55_00018180"/>
<accession>A0A0E3ZLG4</accession>
<organism evidence="2 3">
    <name type="scientific">Polynucleobacter duraquae</name>
    <dbReference type="NCBI Taxonomy" id="1835254"/>
    <lineage>
        <taxon>Bacteria</taxon>
        <taxon>Pseudomonadati</taxon>
        <taxon>Pseudomonadota</taxon>
        <taxon>Betaproteobacteria</taxon>
        <taxon>Burkholderiales</taxon>
        <taxon>Burkholderiaceae</taxon>
        <taxon>Polynucleobacter</taxon>
    </lineage>
</organism>
<gene>
    <name evidence="2" type="ORF">CL55_00018180</name>
</gene>
<keyword evidence="1" id="KW-1133">Transmembrane helix</keyword>
<feature type="transmembrane region" description="Helical" evidence="1">
    <location>
        <begin position="6"/>
        <end position="29"/>
    </location>
</feature>
<evidence type="ECO:0000256" key="1">
    <source>
        <dbReference type="SAM" id="Phobius"/>
    </source>
</evidence>
<evidence type="ECO:0000313" key="3">
    <source>
        <dbReference type="Proteomes" id="UP000061135"/>
    </source>
</evidence>
<evidence type="ECO:0000313" key="2">
    <source>
        <dbReference type="EMBL" id="AKD26151.1"/>
    </source>
</evidence>
<name>A0A0E3ZLG4_9BURK</name>
<reference evidence="2 3" key="1">
    <citation type="submission" date="2014-03" db="EMBL/GenBank/DDBJ databases">
        <title>Genome of Polynucleobacter strain MWH-MoK4.</title>
        <authorList>
            <person name="Hahn M.W."/>
        </authorList>
    </citation>
    <scope>NUCLEOTIDE SEQUENCE [LARGE SCALE GENOMIC DNA]</scope>
    <source>
        <strain evidence="2 3">MWH-MoK4</strain>
    </source>
</reference>
<dbReference type="OrthoDB" id="8563484at2"/>
<sequence length="98" mass="10699">MLLFLNIAQLLLYIGGLGLAGQGLLYVLAGQGRHTNLFYQLIGMVNKPWTLLARLISPKQIVDSQVPFVAFCIVGILYIAVTLAKIEHCLTIGIEACQ</sequence>
<feature type="transmembrane region" description="Helical" evidence="1">
    <location>
        <begin position="68"/>
        <end position="86"/>
    </location>
</feature>
<keyword evidence="1" id="KW-0472">Membrane</keyword>
<keyword evidence="3" id="KW-1185">Reference proteome</keyword>
<evidence type="ECO:0008006" key="4">
    <source>
        <dbReference type="Google" id="ProtNLM"/>
    </source>
</evidence>